<reference evidence="1 2" key="1">
    <citation type="submission" date="2020-04" db="EMBL/GenBank/DDBJ databases">
        <title>Paraburkholderia sp. RP-4-7 isolated from soil.</title>
        <authorList>
            <person name="Dahal R.H."/>
        </authorList>
    </citation>
    <scope>NUCLEOTIDE SEQUENCE [LARGE SCALE GENOMIC DNA]</scope>
    <source>
        <strain evidence="1 2">RP-4-7</strain>
    </source>
</reference>
<dbReference type="RefSeq" id="WP_169491151.1">
    <property type="nucleotide sequence ID" value="NZ_JABBGJ010000088.1"/>
</dbReference>
<dbReference type="EMBL" id="JABBGJ010000088">
    <property type="protein sequence ID" value="NMM04409.1"/>
    <property type="molecule type" value="Genomic_DNA"/>
</dbReference>
<name>A0A848IW67_9BURK</name>
<gene>
    <name evidence="1" type="ORF">HHL24_42035</name>
</gene>
<organism evidence="1 2">
    <name type="scientific">Paraburkholderia polaris</name>
    <dbReference type="NCBI Taxonomy" id="2728848"/>
    <lineage>
        <taxon>Bacteria</taxon>
        <taxon>Pseudomonadati</taxon>
        <taxon>Pseudomonadota</taxon>
        <taxon>Betaproteobacteria</taxon>
        <taxon>Burkholderiales</taxon>
        <taxon>Burkholderiaceae</taxon>
        <taxon>Paraburkholderia</taxon>
    </lineage>
</organism>
<accession>A0A848IW67</accession>
<sequence length="271" mass="30744">MVTGLHLISGLPRSGSTLLCALLRQNPRFTAAMTSPVASLCGALHKKMCGGEFSVFFDDGRRATMLRGVFDAYYADIEPGRVVFDTNRSWTGRTALLGELYPQSRIVCCVREVGWIIDSIERMLAKNPLQLSRMFNFQPGTSMYSRAETLMNSENGLIGLSWTTLREAWFGSGAARLIIVPYEHLVLQPERTLRRLYEELGEPWYAHDLDNAVYDEPDYDTLLGMPGLHKVRPKVEYQERKPCIPPDLFAKYAGTNFWTKPELNTRDVRIV</sequence>
<dbReference type="InterPro" id="IPR027417">
    <property type="entry name" value="P-loop_NTPase"/>
</dbReference>
<keyword evidence="1" id="KW-0808">Transferase</keyword>
<dbReference type="GO" id="GO:0016740">
    <property type="term" value="F:transferase activity"/>
    <property type="evidence" value="ECO:0007669"/>
    <property type="project" value="UniProtKB-KW"/>
</dbReference>
<dbReference type="AlphaFoldDB" id="A0A848IW67"/>
<evidence type="ECO:0000313" key="1">
    <source>
        <dbReference type="EMBL" id="NMM04409.1"/>
    </source>
</evidence>
<evidence type="ECO:0000313" key="2">
    <source>
        <dbReference type="Proteomes" id="UP000544134"/>
    </source>
</evidence>
<keyword evidence="2" id="KW-1185">Reference proteome</keyword>
<comment type="caution">
    <text evidence="1">The sequence shown here is derived from an EMBL/GenBank/DDBJ whole genome shotgun (WGS) entry which is preliminary data.</text>
</comment>
<dbReference type="SUPFAM" id="SSF52540">
    <property type="entry name" value="P-loop containing nucleoside triphosphate hydrolases"/>
    <property type="match status" value="1"/>
</dbReference>
<dbReference type="Pfam" id="PF13469">
    <property type="entry name" value="Sulfotransfer_3"/>
    <property type="match status" value="1"/>
</dbReference>
<dbReference type="Gene3D" id="3.40.50.300">
    <property type="entry name" value="P-loop containing nucleotide triphosphate hydrolases"/>
    <property type="match status" value="1"/>
</dbReference>
<proteinExistence type="predicted"/>
<protein>
    <submittedName>
        <fullName evidence="1">Sulfotransferase</fullName>
    </submittedName>
</protein>
<dbReference type="Proteomes" id="UP000544134">
    <property type="component" value="Unassembled WGS sequence"/>
</dbReference>